<feature type="transmembrane region" description="Helical" evidence="2">
    <location>
        <begin position="6"/>
        <end position="30"/>
    </location>
</feature>
<feature type="transmembrane region" description="Helical" evidence="2">
    <location>
        <begin position="306"/>
        <end position="324"/>
    </location>
</feature>
<feature type="transmembrane region" description="Helical" evidence="2">
    <location>
        <begin position="111"/>
        <end position="131"/>
    </location>
</feature>
<dbReference type="Proteomes" id="UP000266861">
    <property type="component" value="Unassembled WGS sequence"/>
</dbReference>
<proteinExistence type="predicted"/>
<reference evidence="3 4" key="1">
    <citation type="submission" date="2018-08" db="EMBL/GenBank/DDBJ databases">
        <title>Genome and evolution of the arbuscular mycorrhizal fungus Diversispora epigaea (formerly Glomus versiforme) and its bacterial endosymbionts.</title>
        <authorList>
            <person name="Sun X."/>
            <person name="Fei Z."/>
            <person name="Harrison M."/>
        </authorList>
    </citation>
    <scope>NUCLEOTIDE SEQUENCE [LARGE SCALE GENOMIC DNA]</scope>
    <source>
        <strain evidence="3 4">IT104</strain>
    </source>
</reference>
<evidence type="ECO:0000313" key="4">
    <source>
        <dbReference type="Proteomes" id="UP000266861"/>
    </source>
</evidence>
<organism evidence="3 4">
    <name type="scientific">Diversispora epigaea</name>
    <dbReference type="NCBI Taxonomy" id="1348612"/>
    <lineage>
        <taxon>Eukaryota</taxon>
        <taxon>Fungi</taxon>
        <taxon>Fungi incertae sedis</taxon>
        <taxon>Mucoromycota</taxon>
        <taxon>Glomeromycotina</taxon>
        <taxon>Glomeromycetes</taxon>
        <taxon>Diversisporales</taxon>
        <taxon>Diversisporaceae</taxon>
        <taxon>Diversispora</taxon>
    </lineage>
</organism>
<keyword evidence="2" id="KW-0812">Transmembrane</keyword>
<feature type="transmembrane region" description="Helical" evidence="2">
    <location>
        <begin position="37"/>
        <end position="59"/>
    </location>
</feature>
<dbReference type="OrthoDB" id="3256745at2759"/>
<feature type="region of interest" description="Disordered" evidence="1">
    <location>
        <begin position="197"/>
        <end position="221"/>
    </location>
</feature>
<feature type="transmembrane region" description="Helical" evidence="2">
    <location>
        <begin position="71"/>
        <end position="91"/>
    </location>
</feature>
<dbReference type="AlphaFoldDB" id="A0A397IIR7"/>
<evidence type="ECO:0000256" key="1">
    <source>
        <dbReference type="SAM" id="MobiDB-lite"/>
    </source>
</evidence>
<feature type="transmembrane region" description="Helical" evidence="2">
    <location>
        <begin position="274"/>
        <end position="294"/>
    </location>
</feature>
<keyword evidence="2" id="KW-1133">Transmembrane helix</keyword>
<comment type="caution">
    <text evidence="3">The sequence shown here is derived from an EMBL/GenBank/DDBJ whole genome shotgun (WGS) entry which is preliminary data.</text>
</comment>
<dbReference type="EMBL" id="PQFF01000195">
    <property type="protein sequence ID" value="RHZ75899.1"/>
    <property type="molecule type" value="Genomic_DNA"/>
</dbReference>
<keyword evidence="4" id="KW-1185">Reference proteome</keyword>
<gene>
    <name evidence="3" type="ORF">Glove_208g176</name>
</gene>
<sequence>MISVIIIEILLNITWIISLISSIYMAFVFWRGRKNPLMNIFCIFVVLMSADVLLSLIYLNDLKKAPREFCIFQALMLQFCAYATGITALCFSMQTYRRIVLNSRESHRMELFYYSSCILFPCIMTTILAIFTIKYDSIGPRGMTCDVINPIWMRLIGYTGPNLILCPLGMYWNVRTVLKVFRQLDKIDTSIPSIPSPSIPSIPKTPFLTERDNSSKSDSTTLFEEPINKNTSFQEESTNEMKSYYPLVSLPTSKSAVSNKSPDNAKYRVATKRLVSFALGFLLINVIASFSTLLDVIMNKPMSSRISSSDVMGSLIGIGIFLIFRGSRDN</sequence>
<dbReference type="Gene3D" id="1.20.1070.10">
    <property type="entry name" value="Rhodopsin 7-helix transmembrane proteins"/>
    <property type="match status" value="1"/>
</dbReference>
<keyword evidence="2" id="KW-0472">Membrane</keyword>
<feature type="transmembrane region" description="Helical" evidence="2">
    <location>
        <begin position="151"/>
        <end position="174"/>
    </location>
</feature>
<dbReference type="Pfam" id="PF05462">
    <property type="entry name" value="Dicty_CAR"/>
    <property type="match status" value="1"/>
</dbReference>
<protein>
    <recommendedName>
        <fullName evidence="5">G-protein coupled receptors family 1 profile domain-containing protein</fullName>
    </recommendedName>
</protein>
<name>A0A397IIR7_9GLOM</name>
<evidence type="ECO:0000313" key="3">
    <source>
        <dbReference type="EMBL" id="RHZ75899.1"/>
    </source>
</evidence>
<accession>A0A397IIR7</accession>
<evidence type="ECO:0008006" key="5">
    <source>
        <dbReference type="Google" id="ProtNLM"/>
    </source>
</evidence>
<evidence type="ECO:0000256" key="2">
    <source>
        <dbReference type="SAM" id="Phobius"/>
    </source>
</evidence>